<gene>
    <name evidence="1" type="ORF">V865_004936</name>
</gene>
<organism evidence="1 2">
    <name type="scientific">Kwoniella europaea PYCC6329</name>
    <dbReference type="NCBI Taxonomy" id="1423913"/>
    <lineage>
        <taxon>Eukaryota</taxon>
        <taxon>Fungi</taxon>
        <taxon>Dikarya</taxon>
        <taxon>Basidiomycota</taxon>
        <taxon>Agaricomycotina</taxon>
        <taxon>Tremellomycetes</taxon>
        <taxon>Tremellales</taxon>
        <taxon>Cryptococcaceae</taxon>
        <taxon>Kwoniella</taxon>
    </lineage>
</organism>
<dbReference type="GeneID" id="91103737"/>
<evidence type="ECO:0000313" key="2">
    <source>
        <dbReference type="Proteomes" id="UP001358614"/>
    </source>
</evidence>
<dbReference type="AlphaFoldDB" id="A0AAX4KMX3"/>
<protein>
    <submittedName>
        <fullName evidence="1">Uncharacterized protein</fullName>
    </submittedName>
</protein>
<keyword evidence="2" id="KW-1185">Reference proteome</keyword>
<dbReference type="Proteomes" id="UP001358614">
    <property type="component" value="Chromosome 1"/>
</dbReference>
<dbReference type="RefSeq" id="XP_066084807.1">
    <property type="nucleotide sequence ID" value="XM_066228710.1"/>
</dbReference>
<evidence type="ECO:0000313" key="1">
    <source>
        <dbReference type="EMBL" id="WWD06840.1"/>
    </source>
</evidence>
<name>A0AAX4KMX3_9TREE</name>
<accession>A0AAX4KMX3</accession>
<dbReference type="KEGG" id="ker:91103737"/>
<reference evidence="1 2" key="1">
    <citation type="submission" date="2024-01" db="EMBL/GenBank/DDBJ databases">
        <title>Comparative genomics of Cryptococcus and Kwoniella reveals pathogenesis evolution and contrasting modes of karyotype evolution via chromosome fusion or intercentromeric recombination.</title>
        <authorList>
            <person name="Coelho M.A."/>
            <person name="David-Palma M."/>
            <person name="Shea T."/>
            <person name="Bowers K."/>
            <person name="McGinley-Smith S."/>
            <person name="Mohammad A.W."/>
            <person name="Gnirke A."/>
            <person name="Yurkov A.M."/>
            <person name="Nowrousian M."/>
            <person name="Sun S."/>
            <person name="Cuomo C.A."/>
            <person name="Heitman J."/>
        </authorList>
    </citation>
    <scope>NUCLEOTIDE SEQUENCE [LARGE SCALE GENOMIC DNA]</scope>
    <source>
        <strain evidence="1 2">PYCC6329</strain>
    </source>
</reference>
<dbReference type="EMBL" id="CP144089">
    <property type="protein sequence ID" value="WWD06840.1"/>
    <property type="molecule type" value="Genomic_DNA"/>
</dbReference>
<sequence>MPSISDFLHSAFNYFPPFSFIDRNQKIYGSREPKASDYTIVQGHNGRFTVTLDHSLLDNVLNELDGKLRMVEADERIVQKEESDILTMKDGEMNGEEVLQGWLQNFHGGVANRVLNSCITFLRSVGNVGLARRIALYHSNDNILGIYRWLRPGSVNRLTSEEIGVWVEASKTLPELFRVSEREGHSLALQERNLPRPPNSPNFQRQPIPLTDTFPHKLTNAIGVEDMNFMKILPTGERGLTEAVVLGEVKLPSVVSEAAMKRLIDQLRRATVVVNVTRCGDAEDTSRRVFISGLAPKFTHVITQIFTGMAANKCGLSLFTTNEISLIIEYRNGGLHVSLPVYHQRPNARSLEELLVALPLYSLSDHHDRTSYPQPQQRANP</sequence>
<proteinExistence type="predicted"/>